<name>A0A9R1AAP7_TRITD</name>
<dbReference type="Proteomes" id="UP000324705">
    <property type="component" value="Chromosome 7B"/>
</dbReference>
<dbReference type="InterPro" id="IPR001810">
    <property type="entry name" value="F-box_dom"/>
</dbReference>
<dbReference type="InterPro" id="IPR013187">
    <property type="entry name" value="F-box-assoc_dom_typ3"/>
</dbReference>
<dbReference type="PANTHER" id="PTHR31111:SF136">
    <property type="entry name" value="F-BOX ASSOCIATED DOMAIN-CONTAINING PROTEIN"/>
    <property type="match status" value="1"/>
</dbReference>
<dbReference type="Gene3D" id="1.20.1280.50">
    <property type="match status" value="1"/>
</dbReference>
<evidence type="ECO:0000259" key="1">
    <source>
        <dbReference type="PROSITE" id="PS50181"/>
    </source>
</evidence>
<accession>A0A9R1AAP7</accession>
<proteinExistence type="predicted"/>
<dbReference type="PANTHER" id="PTHR31111">
    <property type="entry name" value="BNAA05G37150D PROTEIN-RELATED"/>
    <property type="match status" value="1"/>
</dbReference>
<dbReference type="Pfam" id="PF00646">
    <property type="entry name" value="F-box"/>
    <property type="match status" value="1"/>
</dbReference>
<evidence type="ECO:0000313" key="3">
    <source>
        <dbReference type="Proteomes" id="UP000324705"/>
    </source>
</evidence>
<dbReference type="SMART" id="SM00256">
    <property type="entry name" value="FBOX"/>
    <property type="match status" value="1"/>
</dbReference>
<dbReference type="NCBIfam" id="TIGR01640">
    <property type="entry name" value="F_box_assoc_1"/>
    <property type="match status" value="1"/>
</dbReference>
<dbReference type="InterPro" id="IPR036047">
    <property type="entry name" value="F-box-like_dom_sf"/>
</dbReference>
<sequence length="400" mass="44333">MASPAMLPSLPDDLISEILSWVPAKSACRFCCVSRGWHALISGPAFVAMHRSRTDPQLLLLAVSYHRKEGGGISGDLQLVDVDGEVMGVNKSVGVFWTICYGRDDAPDCVTFDFREPSDFFVAKVINPVTGSVLMATTELDDGASSEVYIGAFKVGCAAPSGAYKVVRLRGNNPHQPWKVLTLGDGAKWRQVGFPAATQSTRYDQGSVVTINGVMHFLYTSVTSCEDYIFRLDLESEKWMAKLKGPTSGELQTDVLIKYLVRFNNDTLCLVQSEEHLNNNVCTNIWLLSDHAKGTWVKAYTVSADSRLLIPLRTMRDSPKMLLYGFSSCKATSALQVYDPLTGTCTDLVKFEHKIYIDVLFCDLECFVSRKSSLVGCRLNPYSFSMSNFLRDLVGMFHIM</sequence>
<feature type="domain" description="F-box" evidence="1">
    <location>
        <begin position="4"/>
        <end position="49"/>
    </location>
</feature>
<evidence type="ECO:0000313" key="2">
    <source>
        <dbReference type="EMBL" id="VAI92676.1"/>
    </source>
</evidence>
<reference evidence="2 3" key="1">
    <citation type="submission" date="2017-09" db="EMBL/GenBank/DDBJ databases">
        <authorList>
            <consortium name="International Durum Wheat Genome Sequencing Consortium (IDWGSC)"/>
            <person name="Milanesi L."/>
        </authorList>
    </citation>
    <scope>NUCLEOTIDE SEQUENCE [LARGE SCALE GENOMIC DNA]</scope>
    <source>
        <strain evidence="3">cv. Svevo</strain>
    </source>
</reference>
<organism evidence="2 3">
    <name type="scientific">Triticum turgidum subsp. durum</name>
    <name type="common">Durum wheat</name>
    <name type="synonym">Triticum durum</name>
    <dbReference type="NCBI Taxonomy" id="4567"/>
    <lineage>
        <taxon>Eukaryota</taxon>
        <taxon>Viridiplantae</taxon>
        <taxon>Streptophyta</taxon>
        <taxon>Embryophyta</taxon>
        <taxon>Tracheophyta</taxon>
        <taxon>Spermatophyta</taxon>
        <taxon>Magnoliopsida</taxon>
        <taxon>Liliopsida</taxon>
        <taxon>Poales</taxon>
        <taxon>Poaceae</taxon>
        <taxon>BOP clade</taxon>
        <taxon>Pooideae</taxon>
        <taxon>Triticodae</taxon>
        <taxon>Triticeae</taxon>
        <taxon>Triticinae</taxon>
        <taxon>Triticum</taxon>
    </lineage>
</organism>
<dbReference type="OMA" id="TINGVMH"/>
<dbReference type="PROSITE" id="PS50181">
    <property type="entry name" value="FBOX"/>
    <property type="match status" value="1"/>
</dbReference>
<dbReference type="Gramene" id="TRITD7Bv1G207510.1">
    <property type="protein sequence ID" value="TRITD7Bv1G207510.1"/>
    <property type="gene ID" value="TRITD7Bv1G207510"/>
</dbReference>
<dbReference type="SUPFAM" id="SSF81383">
    <property type="entry name" value="F-box domain"/>
    <property type="match status" value="1"/>
</dbReference>
<dbReference type="Pfam" id="PF08268">
    <property type="entry name" value="FBA_3"/>
    <property type="match status" value="1"/>
</dbReference>
<dbReference type="CDD" id="cd22157">
    <property type="entry name" value="F-box_AtFBW1-like"/>
    <property type="match status" value="1"/>
</dbReference>
<dbReference type="AlphaFoldDB" id="A0A9R1AAP7"/>
<dbReference type="EMBL" id="LT934124">
    <property type="protein sequence ID" value="VAI92676.1"/>
    <property type="molecule type" value="Genomic_DNA"/>
</dbReference>
<dbReference type="InterPro" id="IPR017451">
    <property type="entry name" value="F-box-assoc_interact_dom"/>
</dbReference>
<keyword evidence="3" id="KW-1185">Reference proteome</keyword>
<gene>
    <name evidence="2" type="ORF">TRITD_7Bv1G207510</name>
</gene>
<protein>
    <recommendedName>
        <fullName evidence="1">F-box domain-containing protein</fullName>
    </recommendedName>
</protein>